<dbReference type="Gene3D" id="1.10.530.10">
    <property type="match status" value="1"/>
</dbReference>
<dbReference type="InterPro" id="IPR008258">
    <property type="entry name" value="Transglycosylase_SLT_dom_1"/>
</dbReference>
<dbReference type="CDD" id="cd16896">
    <property type="entry name" value="LT_Slt70-like"/>
    <property type="match status" value="1"/>
</dbReference>
<dbReference type="PANTHER" id="PTHR37423">
    <property type="entry name" value="SOLUBLE LYTIC MUREIN TRANSGLYCOSYLASE-RELATED"/>
    <property type="match status" value="1"/>
</dbReference>
<keyword evidence="2" id="KW-0812">Transmembrane</keyword>
<evidence type="ECO:0000256" key="2">
    <source>
        <dbReference type="SAM" id="Phobius"/>
    </source>
</evidence>
<dbReference type="EMBL" id="JAUSUE010000005">
    <property type="protein sequence ID" value="MDQ0203300.1"/>
    <property type="molecule type" value="Genomic_DNA"/>
</dbReference>
<feature type="domain" description="Transglycosylase SLT" evidence="3">
    <location>
        <begin position="59"/>
        <end position="171"/>
    </location>
</feature>
<evidence type="ECO:0000313" key="5">
    <source>
        <dbReference type="Proteomes" id="UP001239167"/>
    </source>
</evidence>
<sequence>MMNDNSRSVVDYLLSAAQGFIIIMIFLSVVFAGIYEGLQTHVIEKVEKKYFYPYPYEEVVEKYARQYNMDDSLVAGIILAESRFLPEARSHRGAVGLMQIMPETGAWIANNINDKNYNNDKLYDPETNIHYGVWYLSFLMKEFGNNEVLAIAAYNAGHGQIEEWSKTYRWGESFSDYTQIPFKETRDYVHKVIDNKKSYQKLYDKR</sequence>
<dbReference type="InterPro" id="IPR023346">
    <property type="entry name" value="Lysozyme-like_dom_sf"/>
</dbReference>
<evidence type="ECO:0000256" key="1">
    <source>
        <dbReference type="ARBA" id="ARBA00007734"/>
    </source>
</evidence>
<dbReference type="GO" id="GO:0016798">
    <property type="term" value="F:hydrolase activity, acting on glycosyl bonds"/>
    <property type="evidence" value="ECO:0007669"/>
    <property type="project" value="UniProtKB-KW"/>
</dbReference>
<organism evidence="4 5">
    <name type="scientific">Pectinatus haikarae</name>
    <dbReference type="NCBI Taxonomy" id="349096"/>
    <lineage>
        <taxon>Bacteria</taxon>
        <taxon>Bacillati</taxon>
        <taxon>Bacillota</taxon>
        <taxon>Negativicutes</taxon>
        <taxon>Selenomonadales</taxon>
        <taxon>Selenomonadaceae</taxon>
        <taxon>Pectinatus</taxon>
    </lineage>
</organism>
<dbReference type="PROSITE" id="PS00922">
    <property type="entry name" value="TRANSGLYCOSYLASE"/>
    <property type="match status" value="1"/>
</dbReference>
<proteinExistence type="inferred from homology"/>
<dbReference type="Proteomes" id="UP001239167">
    <property type="component" value="Unassembled WGS sequence"/>
</dbReference>
<gene>
    <name evidence="4" type="ORF">J2S01_001016</name>
</gene>
<keyword evidence="5" id="KW-1185">Reference proteome</keyword>
<comment type="caution">
    <text evidence="4">The sequence shown here is derived from an EMBL/GenBank/DDBJ whole genome shotgun (WGS) entry which is preliminary data.</text>
</comment>
<keyword evidence="4" id="KW-0326">Glycosidase</keyword>
<evidence type="ECO:0000259" key="3">
    <source>
        <dbReference type="Pfam" id="PF01464"/>
    </source>
</evidence>
<comment type="similarity">
    <text evidence="1">Belongs to the transglycosylase Slt family.</text>
</comment>
<keyword evidence="2" id="KW-1133">Transmembrane helix</keyword>
<protein>
    <submittedName>
        <fullName evidence="4">Soluble lytic murein transglycosylase</fullName>
        <ecNumber evidence="4">3.2.1.-</ecNumber>
    </submittedName>
</protein>
<dbReference type="Pfam" id="PF01464">
    <property type="entry name" value="SLT"/>
    <property type="match status" value="1"/>
</dbReference>
<keyword evidence="4" id="KW-0378">Hydrolase</keyword>
<dbReference type="EC" id="3.2.1.-" evidence="4"/>
<keyword evidence="2" id="KW-0472">Membrane</keyword>
<dbReference type="SUPFAM" id="SSF53955">
    <property type="entry name" value="Lysozyme-like"/>
    <property type="match status" value="1"/>
</dbReference>
<feature type="transmembrane region" description="Helical" evidence="2">
    <location>
        <begin position="12"/>
        <end position="35"/>
    </location>
</feature>
<dbReference type="PANTHER" id="PTHR37423:SF2">
    <property type="entry name" value="MEMBRANE-BOUND LYTIC MUREIN TRANSGLYCOSYLASE C"/>
    <property type="match status" value="1"/>
</dbReference>
<dbReference type="InterPro" id="IPR000189">
    <property type="entry name" value="Transglyc_AS"/>
</dbReference>
<name>A0ABT9Y635_9FIRM</name>
<accession>A0ABT9Y635</accession>
<reference evidence="4 5" key="1">
    <citation type="submission" date="2023-07" db="EMBL/GenBank/DDBJ databases">
        <title>Genomic Encyclopedia of Type Strains, Phase IV (KMG-IV): sequencing the most valuable type-strain genomes for metagenomic binning, comparative biology and taxonomic classification.</title>
        <authorList>
            <person name="Goeker M."/>
        </authorList>
    </citation>
    <scope>NUCLEOTIDE SEQUENCE [LARGE SCALE GENOMIC DNA]</scope>
    <source>
        <strain evidence="4 5">DSM 16980</strain>
    </source>
</reference>
<evidence type="ECO:0000313" key="4">
    <source>
        <dbReference type="EMBL" id="MDQ0203300.1"/>
    </source>
</evidence>
<dbReference type="RefSeq" id="WP_307223323.1">
    <property type="nucleotide sequence ID" value="NZ_CP116940.1"/>
</dbReference>